<dbReference type="EMBL" id="LAZR01060073">
    <property type="protein sequence ID" value="KKK66452.1"/>
    <property type="molecule type" value="Genomic_DNA"/>
</dbReference>
<dbReference type="Gene3D" id="1.10.30.50">
    <property type="match status" value="1"/>
</dbReference>
<organism evidence="1">
    <name type="scientific">marine sediment metagenome</name>
    <dbReference type="NCBI Taxonomy" id="412755"/>
    <lineage>
        <taxon>unclassified sequences</taxon>
        <taxon>metagenomes</taxon>
        <taxon>ecological metagenomes</taxon>
    </lineage>
</organism>
<accession>A0A0F8XBF0</accession>
<dbReference type="AlphaFoldDB" id="A0A0F8XBF0"/>
<gene>
    <name evidence="1" type="ORF">LCGC14_2963940</name>
</gene>
<name>A0A0F8XBF0_9ZZZZ</name>
<proteinExistence type="predicted"/>
<reference evidence="1" key="1">
    <citation type="journal article" date="2015" name="Nature">
        <title>Complex archaea that bridge the gap between prokaryotes and eukaryotes.</title>
        <authorList>
            <person name="Spang A."/>
            <person name="Saw J.H."/>
            <person name="Jorgensen S.L."/>
            <person name="Zaremba-Niedzwiedzka K."/>
            <person name="Martijn J."/>
            <person name="Lind A.E."/>
            <person name="van Eijk R."/>
            <person name="Schleper C."/>
            <person name="Guy L."/>
            <person name="Ettema T.J."/>
        </authorList>
    </citation>
    <scope>NUCLEOTIDE SEQUENCE</scope>
</reference>
<evidence type="ECO:0000313" key="1">
    <source>
        <dbReference type="EMBL" id="KKK66452.1"/>
    </source>
</evidence>
<comment type="caution">
    <text evidence="1">The sequence shown here is derived from an EMBL/GenBank/DDBJ whole genome shotgun (WGS) entry which is preliminary data.</text>
</comment>
<evidence type="ECO:0008006" key="2">
    <source>
        <dbReference type="Google" id="ProtNLM"/>
    </source>
</evidence>
<sequence>MAYSKSRNRTCINCGKSEPRQPREKAKFFCSKSCKLTHRRKIWAEQHPLDTSPIKCKQCGNDFIPNPLIRYKAKYCSERCKKKGYYSNVVQFYKRHPKKKAEYHFKQRKRKKWRGNWWKALTRDKFTCQLCGFVGAENSLSQRTILVHHLDGEGETGSNNHSLDNLSTTCYDCHEGLHGISLVKISGQWYFKGKILQRFNTDTISIWKD</sequence>
<protein>
    <recommendedName>
        <fullName evidence="2">HNH nuclease domain-containing protein</fullName>
    </recommendedName>
</protein>